<accession>A0A9P9FVL2</accession>
<evidence type="ECO:0000313" key="1">
    <source>
        <dbReference type="EMBL" id="KAH7176851.1"/>
    </source>
</evidence>
<keyword evidence="2" id="KW-1185">Reference proteome</keyword>
<protein>
    <submittedName>
        <fullName evidence="1">Uncharacterized protein</fullName>
    </submittedName>
</protein>
<sequence>MGHLYVVHVDLQCSGFEPWCSYEVSNIGTVDGGADNADAKITKMVFTQPGHVAGVPLTFNLASIKGESLMCTVTWSPGALAITEDEGQFVDRVSATLKKGFSNLM</sequence>
<proteinExistence type="predicted"/>
<comment type="caution">
    <text evidence="1">The sequence shown here is derived from an EMBL/GenBank/DDBJ whole genome shotgun (WGS) entry which is preliminary data.</text>
</comment>
<dbReference type="EMBL" id="JAGMUV010000001">
    <property type="protein sequence ID" value="KAH7176851.1"/>
    <property type="molecule type" value="Genomic_DNA"/>
</dbReference>
<organism evidence="1 2">
    <name type="scientific">Dactylonectria macrodidyma</name>
    <dbReference type="NCBI Taxonomy" id="307937"/>
    <lineage>
        <taxon>Eukaryota</taxon>
        <taxon>Fungi</taxon>
        <taxon>Dikarya</taxon>
        <taxon>Ascomycota</taxon>
        <taxon>Pezizomycotina</taxon>
        <taxon>Sordariomycetes</taxon>
        <taxon>Hypocreomycetidae</taxon>
        <taxon>Hypocreales</taxon>
        <taxon>Nectriaceae</taxon>
        <taxon>Dactylonectria</taxon>
    </lineage>
</organism>
<dbReference type="Proteomes" id="UP000738349">
    <property type="component" value="Unassembled WGS sequence"/>
</dbReference>
<name>A0A9P9FVL2_9HYPO</name>
<gene>
    <name evidence="1" type="ORF">EDB81DRAFT_50575</name>
</gene>
<dbReference type="OrthoDB" id="2150604at2759"/>
<evidence type="ECO:0000313" key="2">
    <source>
        <dbReference type="Proteomes" id="UP000738349"/>
    </source>
</evidence>
<reference evidence="1" key="1">
    <citation type="journal article" date="2021" name="Nat. Commun.">
        <title>Genetic determinants of endophytism in the Arabidopsis root mycobiome.</title>
        <authorList>
            <person name="Mesny F."/>
            <person name="Miyauchi S."/>
            <person name="Thiergart T."/>
            <person name="Pickel B."/>
            <person name="Atanasova L."/>
            <person name="Karlsson M."/>
            <person name="Huettel B."/>
            <person name="Barry K.W."/>
            <person name="Haridas S."/>
            <person name="Chen C."/>
            <person name="Bauer D."/>
            <person name="Andreopoulos W."/>
            <person name="Pangilinan J."/>
            <person name="LaButti K."/>
            <person name="Riley R."/>
            <person name="Lipzen A."/>
            <person name="Clum A."/>
            <person name="Drula E."/>
            <person name="Henrissat B."/>
            <person name="Kohler A."/>
            <person name="Grigoriev I.V."/>
            <person name="Martin F.M."/>
            <person name="Hacquard S."/>
        </authorList>
    </citation>
    <scope>NUCLEOTIDE SEQUENCE</scope>
    <source>
        <strain evidence="1">MPI-CAGE-AT-0147</strain>
    </source>
</reference>
<dbReference type="AlphaFoldDB" id="A0A9P9FVL2"/>